<dbReference type="AlphaFoldDB" id="A0A6J4K442"/>
<gene>
    <name evidence="2" type="ORF">AVDCRST_MAG40-18</name>
</gene>
<evidence type="ECO:0000313" key="2">
    <source>
        <dbReference type="EMBL" id="CAA9295445.1"/>
    </source>
</evidence>
<proteinExistence type="predicted"/>
<evidence type="ECO:0000256" key="1">
    <source>
        <dbReference type="SAM" id="MobiDB-lite"/>
    </source>
</evidence>
<feature type="non-terminal residue" evidence="2">
    <location>
        <position position="1"/>
    </location>
</feature>
<sequence length="45" mass="4585">ALGAARRAFARARRPRTTTSAAARLRLPPSRRGGTSGRGAAPAAV</sequence>
<feature type="region of interest" description="Disordered" evidence="1">
    <location>
        <begin position="1"/>
        <end position="45"/>
    </location>
</feature>
<feature type="compositionally biased region" description="Low complexity" evidence="1">
    <location>
        <begin position="17"/>
        <end position="45"/>
    </location>
</feature>
<reference evidence="2" key="1">
    <citation type="submission" date="2020-02" db="EMBL/GenBank/DDBJ databases">
        <authorList>
            <person name="Meier V. D."/>
        </authorList>
    </citation>
    <scope>NUCLEOTIDE SEQUENCE</scope>
    <source>
        <strain evidence="2">AVDCRST_MAG40</strain>
    </source>
</reference>
<dbReference type="EMBL" id="CADCTX010000003">
    <property type="protein sequence ID" value="CAA9295445.1"/>
    <property type="molecule type" value="Genomic_DNA"/>
</dbReference>
<accession>A0A6J4K442</accession>
<organism evidence="2">
    <name type="scientific">uncultured Gemmatimonadaceae bacterium</name>
    <dbReference type="NCBI Taxonomy" id="246130"/>
    <lineage>
        <taxon>Bacteria</taxon>
        <taxon>Pseudomonadati</taxon>
        <taxon>Gemmatimonadota</taxon>
        <taxon>Gemmatimonadia</taxon>
        <taxon>Gemmatimonadales</taxon>
        <taxon>Gemmatimonadaceae</taxon>
        <taxon>environmental samples</taxon>
    </lineage>
</organism>
<feature type="non-terminal residue" evidence="2">
    <location>
        <position position="45"/>
    </location>
</feature>
<protein>
    <submittedName>
        <fullName evidence="2">Uncharacterized protein</fullName>
    </submittedName>
</protein>
<name>A0A6J4K442_9BACT</name>